<dbReference type="eggNOG" id="ENOG50338UF">
    <property type="taxonomic scope" value="Bacteria"/>
</dbReference>
<evidence type="ECO:0000313" key="1">
    <source>
        <dbReference type="EMBL" id="BAL83520.1"/>
    </source>
</evidence>
<dbReference type="RefSeq" id="WP_014424951.1">
    <property type="nucleotide sequence ID" value="NC_017068.1"/>
</dbReference>
<sequence length="130" mass="13945">MAEYINLYMNNPTAGGTDGTAVSTNDTETNPVSVTLDATKNEEKVVTLALRTEEGYKTSGDTVISFDGTTKDKWQVSETADGSFNETLTISDSIGTTNKLFYVKATSSSDEKPSNDKSVNIKVSTKIEAV</sequence>
<evidence type="ECO:0000313" key="2">
    <source>
        <dbReference type="Proteomes" id="UP000007887"/>
    </source>
</evidence>
<reference evidence="1 2" key="1">
    <citation type="submission" date="2011-10" db="EMBL/GenBank/DDBJ databases">
        <title>Whole genome sequence of Selenomonas ruminantium subsp. lactilytica TAM6421.</title>
        <authorList>
            <person name="Oguchi A."/>
            <person name="Ankai A."/>
            <person name="Kaneko J."/>
            <person name="Yamada-Narita S."/>
            <person name="Fukui S."/>
            <person name="Takahashi M."/>
            <person name="Onodera T."/>
            <person name="Kojima S."/>
            <person name="Fushimi T."/>
            <person name="Abe N."/>
            <person name="Kamio Y."/>
            <person name="Yamazaki S."/>
            <person name="Fujita N."/>
        </authorList>
    </citation>
    <scope>NUCLEOTIDE SEQUENCE [LARGE SCALE GENOMIC DNA]</scope>
    <source>
        <strain evidence="2">NBRC 103574 / TAM6421</strain>
    </source>
</reference>
<dbReference type="Proteomes" id="UP000007887">
    <property type="component" value="Chromosome"/>
</dbReference>
<name>I0GRY3_SELRL</name>
<dbReference type="EMBL" id="AP012292">
    <property type="protein sequence ID" value="BAL83520.1"/>
    <property type="molecule type" value="Genomic_DNA"/>
</dbReference>
<organism evidence="1 2">
    <name type="scientific">Selenomonas ruminantium subsp. lactilytica (strain NBRC 103574 / TAM6421)</name>
    <dbReference type="NCBI Taxonomy" id="927704"/>
    <lineage>
        <taxon>Bacteria</taxon>
        <taxon>Bacillati</taxon>
        <taxon>Bacillota</taxon>
        <taxon>Negativicutes</taxon>
        <taxon>Selenomonadales</taxon>
        <taxon>Selenomonadaceae</taxon>
        <taxon>Selenomonas</taxon>
    </lineage>
</organism>
<dbReference type="OrthoDB" id="1665815at2"/>
<accession>I0GRY3</accession>
<dbReference type="AlphaFoldDB" id="I0GRY3"/>
<dbReference type="PATRIC" id="fig|927704.6.peg.1880"/>
<protein>
    <submittedName>
        <fullName evidence="1">Uncharacterized protein</fullName>
    </submittedName>
</protein>
<dbReference type="KEGG" id="sri:SELR_18120"/>
<proteinExistence type="predicted"/>
<dbReference type="HOGENOM" id="CLU_1936664_0_0_9"/>
<gene>
    <name evidence="1" type="ordered locus">SELR_18120</name>
</gene>